<accession>A0A2S9YQ05</accession>
<dbReference type="AlphaFoldDB" id="A0A2S9YQ05"/>
<organism evidence="1 2">
    <name type="scientific">Enhygromyxa salina</name>
    <dbReference type="NCBI Taxonomy" id="215803"/>
    <lineage>
        <taxon>Bacteria</taxon>
        <taxon>Pseudomonadati</taxon>
        <taxon>Myxococcota</taxon>
        <taxon>Polyangia</taxon>
        <taxon>Nannocystales</taxon>
        <taxon>Nannocystaceae</taxon>
        <taxon>Enhygromyxa</taxon>
    </lineage>
</organism>
<name>A0A2S9YQ05_9BACT</name>
<protein>
    <submittedName>
        <fullName evidence="1">Uncharacterized protein</fullName>
    </submittedName>
</protein>
<dbReference type="Proteomes" id="UP000238823">
    <property type="component" value="Unassembled WGS sequence"/>
</dbReference>
<comment type="caution">
    <text evidence="1">The sequence shown here is derived from an EMBL/GenBank/DDBJ whole genome shotgun (WGS) entry which is preliminary data.</text>
</comment>
<gene>
    <name evidence="1" type="ORF">ENSA7_31810</name>
</gene>
<sequence>MPYTGTWIGPALTLSFVGPWVIVRPTHAEPGQAPIELRVRVERREGDAFALQTSVAGVLPADFLRPADWTMLVEDQQLAIAMGDEPLTAYVHDPRAVAAMTGPTMLDQITLPEQVPMADAVACLEQASSRCRALEAGGPLAGGCRELAWATCVAALGPLTRADSGGDSADPTVRAAWSHARMIDELALTLRYAKQLERAADVSQRDHARAVYVRALERAATQLDELTDDGPLADHPMLAELLDALQTARDAGLLD</sequence>
<reference evidence="1 2" key="1">
    <citation type="submission" date="2018-03" db="EMBL/GenBank/DDBJ databases">
        <title>Draft Genome Sequences of the Obligatory Marine Myxobacteria Enhygromyxa salina SWB007.</title>
        <authorList>
            <person name="Poehlein A."/>
            <person name="Moghaddam J.A."/>
            <person name="Harms H."/>
            <person name="Alanjari M."/>
            <person name="Koenig G.M."/>
            <person name="Daniel R."/>
            <person name="Schaeberle T.F."/>
        </authorList>
    </citation>
    <scope>NUCLEOTIDE SEQUENCE [LARGE SCALE GENOMIC DNA]</scope>
    <source>
        <strain evidence="1 2">SWB007</strain>
    </source>
</reference>
<evidence type="ECO:0000313" key="1">
    <source>
        <dbReference type="EMBL" id="PRQ07166.1"/>
    </source>
</evidence>
<evidence type="ECO:0000313" key="2">
    <source>
        <dbReference type="Proteomes" id="UP000238823"/>
    </source>
</evidence>
<proteinExistence type="predicted"/>
<dbReference type="EMBL" id="PVNL01000058">
    <property type="protein sequence ID" value="PRQ07166.1"/>
    <property type="molecule type" value="Genomic_DNA"/>
</dbReference>